<evidence type="ECO:0008006" key="3">
    <source>
        <dbReference type="Google" id="ProtNLM"/>
    </source>
</evidence>
<organism evidence="1 2">
    <name type="scientific">Flavobacterium quisquiliarum</name>
    <dbReference type="NCBI Taxonomy" id="1834436"/>
    <lineage>
        <taxon>Bacteria</taxon>
        <taxon>Pseudomonadati</taxon>
        <taxon>Bacteroidota</taxon>
        <taxon>Flavobacteriia</taxon>
        <taxon>Flavobacteriales</taxon>
        <taxon>Flavobacteriaceae</taxon>
        <taxon>Flavobacterium</taxon>
    </lineage>
</organism>
<protein>
    <recommendedName>
        <fullName evidence="3">Lipoprotein</fullName>
    </recommendedName>
</protein>
<evidence type="ECO:0000313" key="1">
    <source>
        <dbReference type="EMBL" id="MFC4391754.1"/>
    </source>
</evidence>
<keyword evidence="2" id="KW-1185">Reference proteome</keyword>
<proteinExistence type="predicted"/>
<accession>A0ABV8W4R5</accession>
<gene>
    <name evidence="1" type="ORF">ACFOY0_12180</name>
</gene>
<dbReference type="RefSeq" id="WP_179002533.1">
    <property type="nucleotide sequence ID" value="NZ_JBHSCO010000003.1"/>
</dbReference>
<name>A0ABV8W4R5_9FLAO</name>
<dbReference type="Proteomes" id="UP001595719">
    <property type="component" value="Unassembled WGS sequence"/>
</dbReference>
<sequence>MARILFGFMILFLFNCSKKEEKIVINNKPYIISYENKKFNKYADSLKEKSDKVIFPSLKGFYCQNQLLIDKKGNLFFYQIEYIPKICGSTMETDTIPYLSNLHPIDLVKLPHSSVNDFLYLNILNKEKNEQRLIIASQNDTIKNMSIFNFVNKLEAYKIRRTTQEEDTVLKYKKNNKFYNYEDIKWDQNRIILPFIKPKLSR</sequence>
<evidence type="ECO:0000313" key="2">
    <source>
        <dbReference type="Proteomes" id="UP001595719"/>
    </source>
</evidence>
<comment type="caution">
    <text evidence="1">The sequence shown here is derived from an EMBL/GenBank/DDBJ whole genome shotgun (WGS) entry which is preliminary data.</text>
</comment>
<reference evidence="2" key="1">
    <citation type="journal article" date="2019" name="Int. J. Syst. Evol. Microbiol.">
        <title>The Global Catalogue of Microorganisms (GCM) 10K type strain sequencing project: providing services to taxonomists for standard genome sequencing and annotation.</title>
        <authorList>
            <consortium name="The Broad Institute Genomics Platform"/>
            <consortium name="The Broad Institute Genome Sequencing Center for Infectious Disease"/>
            <person name="Wu L."/>
            <person name="Ma J."/>
        </authorList>
    </citation>
    <scope>NUCLEOTIDE SEQUENCE [LARGE SCALE GENOMIC DNA]</scope>
    <source>
        <strain evidence="2">CGMCC 1.15345</strain>
    </source>
</reference>
<dbReference type="EMBL" id="JBHSCO010000003">
    <property type="protein sequence ID" value="MFC4391754.1"/>
    <property type="molecule type" value="Genomic_DNA"/>
</dbReference>